<dbReference type="AlphaFoldDB" id="F3GS27"/>
<feature type="non-terminal residue" evidence="1">
    <location>
        <position position="35"/>
    </location>
</feature>
<gene>
    <name evidence="1" type="ORF">PSYPI_48742</name>
</gene>
<name>F3GS27_PSESJ</name>
<feature type="non-terminal residue" evidence="1">
    <location>
        <position position="1"/>
    </location>
</feature>
<sequence>AIVTGTEVLKGEWGFAHTAAEAKEMGFCAFHVDTL</sequence>
<dbReference type="EMBL" id="AEAI01004851">
    <property type="protein sequence ID" value="EGH49880.1"/>
    <property type="molecule type" value="Genomic_DNA"/>
</dbReference>
<protein>
    <submittedName>
        <fullName evidence="1">F0F1 ATP synthase subunit A</fullName>
    </submittedName>
</protein>
<dbReference type="Proteomes" id="UP000004986">
    <property type="component" value="Unassembled WGS sequence"/>
</dbReference>
<keyword evidence="2" id="KW-1185">Reference proteome</keyword>
<dbReference type="HOGENOM" id="CLU_3370380_0_0_6"/>
<organism evidence="1 2">
    <name type="scientific">Pseudomonas syringae pv. pisi str. 1704B</name>
    <dbReference type="NCBI Taxonomy" id="629263"/>
    <lineage>
        <taxon>Bacteria</taxon>
        <taxon>Pseudomonadati</taxon>
        <taxon>Pseudomonadota</taxon>
        <taxon>Gammaproteobacteria</taxon>
        <taxon>Pseudomonadales</taxon>
        <taxon>Pseudomonadaceae</taxon>
        <taxon>Pseudomonas</taxon>
        <taxon>Pseudomonas syringae</taxon>
    </lineage>
</organism>
<reference evidence="1 2" key="1">
    <citation type="journal article" date="2011" name="PLoS Pathog.">
        <title>Dynamic evolution of pathogenicity revealed by sequencing and comparative genomics of 19 Pseudomonas syringae isolates.</title>
        <authorList>
            <person name="Baltrus D.A."/>
            <person name="Nishimura M.T."/>
            <person name="Romanchuk A."/>
            <person name="Chang J.H."/>
            <person name="Mukhtar M.S."/>
            <person name="Cherkis K."/>
            <person name="Roach J."/>
            <person name="Grant S.R."/>
            <person name="Jones C.D."/>
            <person name="Dangl J.L."/>
        </authorList>
    </citation>
    <scope>NUCLEOTIDE SEQUENCE [LARGE SCALE GENOMIC DNA]</scope>
    <source>
        <strain evidence="1 2">1704B</strain>
    </source>
</reference>
<proteinExistence type="predicted"/>
<comment type="caution">
    <text evidence="1">The sequence shown here is derived from an EMBL/GenBank/DDBJ whole genome shotgun (WGS) entry which is preliminary data.</text>
</comment>
<evidence type="ECO:0000313" key="1">
    <source>
        <dbReference type="EMBL" id="EGH49880.1"/>
    </source>
</evidence>
<evidence type="ECO:0000313" key="2">
    <source>
        <dbReference type="Proteomes" id="UP000004986"/>
    </source>
</evidence>
<accession>F3GS27</accession>